<keyword evidence="2" id="KW-0732">Signal</keyword>
<feature type="region of interest" description="Disordered" evidence="1">
    <location>
        <begin position="302"/>
        <end position="324"/>
    </location>
</feature>
<dbReference type="GeneID" id="54578981"/>
<evidence type="ECO:0000256" key="1">
    <source>
        <dbReference type="SAM" id="MobiDB-lite"/>
    </source>
</evidence>
<name>A0A6A6IVH6_9PLEO</name>
<gene>
    <name evidence="4" type="ORF">BU26DRAFT_478682</name>
</gene>
<feature type="signal peptide" evidence="2">
    <location>
        <begin position="1"/>
        <end position="23"/>
    </location>
</feature>
<feature type="domain" description="DUF7580" evidence="3">
    <location>
        <begin position="203"/>
        <end position="573"/>
    </location>
</feature>
<evidence type="ECO:0000256" key="2">
    <source>
        <dbReference type="SAM" id="SignalP"/>
    </source>
</evidence>
<dbReference type="Proteomes" id="UP000800094">
    <property type="component" value="Unassembled WGS sequence"/>
</dbReference>
<dbReference type="OrthoDB" id="3565018at2759"/>
<evidence type="ECO:0000259" key="3">
    <source>
        <dbReference type="Pfam" id="PF24476"/>
    </source>
</evidence>
<feature type="chain" id="PRO_5025403403" description="DUF7580 domain-containing protein" evidence="2">
    <location>
        <begin position="24"/>
        <end position="581"/>
    </location>
</feature>
<proteinExistence type="predicted"/>
<dbReference type="InterPro" id="IPR056002">
    <property type="entry name" value="DUF7580"/>
</dbReference>
<dbReference type="RefSeq" id="XP_033689091.1">
    <property type="nucleotide sequence ID" value="XM_033825651.1"/>
</dbReference>
<keyword evidence="5" id="KW-1185">Reference proteome</keyword>
<evidence type="ECO:0000313" key="4">
    <source>
        <dbReference type="EMBL" id="KAF2254087.1"/>
    </source>
</evidence>
<dbReference type="EMBL" id="ML987191">
    <property type="protein sequence ID" value="KAF2254087.1"/>
    <property type="molecule type" value="Genomic_DNA"/>
</dbReference>
<dbReference type="AlphaFoldDB" id="A0A6A6IVH6"/>
<sequence>MSGVEVAGLVLGCLPLIIQGIESYNEGLDPIKSFLRWEKELPSFIRKLRNQHVHYAQTIRILIEPITTEFELAEMLSNPSGELWKDKEMAEKLQDRLQDSYYAYQSTIADIERITRKIASKLDLERATELTRDDLEAMLAANPKKSNDRFEFKKKVKFAMGKKAIKALLEELDDCNKELERFTDKSEKIETFRKTIKPSFAKRLQRIQRYAASLHETLSVCWSCSCKSYHKTSLQLDQRGSLYANGLKKANPSPKTCFKVSFLSSSEDIKQLWTWQAAEIVVDDEDEKCVAFRPVSKPNNRMTKSVSFGDKPPPPYSPTDPATTLTPSLQEIHDLCASIQRLYKSSPCIGFSFDSKYKLRGAYPVDTVAEQRVASCEFVTLEELLNRPPVVNGRSAKLSKKERYSLAVTLASSTLQLNSTPWFPDQWASKDILFNRTCNSPRLIDIDHPYVAPKLAEVSGVKSNGHTCHRFHNKNTILLALAVALLELYFGISAEKHRELESRFTEGQVNPWTLCAMAYEWADEEQENLSAAFSTAVSHCLRCFNDPGASLQDAEFLQAAVECIVLPLQDELYQFLGKSRP</sequence>
<dbReference type="PANTHER" id="PTHR35186:SF4">
    <property type="entry name" value="PRION-INHIBITION AND PROPAGATION HELO DOMAIN-CONTAINING PROTEIN"/>
    <property type="match status" value="1"/>
</dbReference>
<protein>
    <recommendedName>
        <fullName evidence="3">DUF7580 domain-containing protein</fullName>
    </recommendedName>
</protein>
<accession>A0A6A6IVH6</accession>
<reference evidence="4" key="1">
    <citation type="journal article" date="2020" name="Stud. Mycol.">
        <title>101 Dothideomycetes genomes: a test case for predicting lifestyles and emergence of pathogens.</title>
        <authorList>
            <person name="Haridas S."/>
            <person name="Albert R."/>
            <person name="Binder M."/>
            <person name="Bloem J."/>
            <person name="Labutti K."/>
            <person name="Salamov A."/>
            <person name="Andreopoulos B."/>
            <person name="Baker S."/>
            <person name="Barry K."/>
            <person name="Bills G."/>
            <person name="Bluhm B."/>
            <person name="Cannon C."/>
            <person name="Castanera R."/>
            <person name="Culley D."/>
            <person name="Daum C."/>
            <person name="Ezra D."/>
            <person name="Gonzalez J."/>
            <person name="Henrissat B."/>
            <person name="Kuo A."/>
            <person name="Liang C."/>
            <person name="Lipzen A."/>
            <person name="Lutzoni F."/>
            <person name="Magnuson J."/>
            <person name="Mondo S."/>
            <person name="Nolan M."/>
            <person name="Ohm R."/>
            <person name="Pangilinan J."/>
            <person name="Park H.-J."/>
            <person name="Ramirez L."/>
            <person name="Alfaro M."/>
            <person name="Sun H."/>
            <person name="Tritt A."/>
            <person name="Yoshinaga Y."/>
            <person name="Zwiers L.-H."/>
            <person name="Turgeon B."/>
            <person name="Goodwin S."/>
            <person name="Spatafora J."/>
            <person name="Crous P."/>
            <person name="Grigoriev I."/>
        </authorList>
    </citation>
    <scope>NUCLEOTIDE SEQUENCE</scope>
    <source>
        <strain evidence="4">CBS 122368</strain>
    </source>
</reference>
<evidence type="ECO:0000313" key="5">
    <source>
        <dbReference type="Proteomes" id="UP000800094"/>
    </source>
</evidence>
<dbReference type="PANTHER" id="PTHR35186">
    <property type="entry name" value="ANK_REP_REGION DOMAIN-CONTAINING PROTEIN"/>
    <property type="match status" value="1"/>
</dbReference>
<organism evidence="4 5">
    <name type="scientific">Trematosphaeria pertusa</name>
    <dbReference type="NCBI Taxonomy" id="390896"/>
    <lineage>
        <taxon>Eukaryota</taxon>
        <taxon>Fungi</taxon>
        <taxon>Dikarya</taxon>
        <taxon>Ascomycota</taxon>
        <taxon>Pezizomycotina</taxon>
        <taxon>Dothideomycetes</taxon>
        <taxon>Pleosporomycetidae</taxon>
        <taxon>Pleosporales</taxon>
        <taxon>Massarineae</taxon>
        <taxon>Trematosphaeriaceae</taxon>
        <taxon>Trematosphaeria</taxon>
    </lineage>
</organism>
<dbReference type="Pfam" id="PF24476">
    <property type="entry name" value="DUF7580"/>
    <property type="match status" value="1"/>
</dbReference>